<reference evidence="1" key="1">
    <citation type="submission" date="2022-10" db="EMBL/GenBank/DDBJ databases">
        <title>Complete Genome of Trichothecium roseum strain YXFP-22015, a Plant Pathogen Isolated from Citrus.</title>
        <authorList>
            <person name="Wang Y."/>
            <person name="Zhu L."/>
        </authorList>
    </citation>
    <scope>NUCLEOTIDE SEQUENCE</scope>
    <source>
        <strain evidence="1">YXFP-22015</strain>
    </source>
</reference>
<accession>A0ACC0URE8</accession>
<keyword evidence="2" id="KW-1185">Reference proteome</keyword>
<dbReference type="Proteomes" id="UP001163324">
    <property type="component" value="Chromosome 9"/>
</dbReference>
<organism evidence="1 2">
    <name type="scientific">Trichothecium roseum</name>
    <dbReference type="NCBI Taxonomy" id="47278"/>
    <lineage>
        <taxon>Eukaryota</taxon>
        <taxon>Fungi</taxon>
        <taxon>Dikarya</taxon>
        <taxon>Ascomycota</taxon>
        <taxon>Pezizomycotina</taxon>
        <taxon>Sordariomycetes</taxon>
        <taxon>Hypocreomycetidae</taxon>
        <taxon>Hypocreales</taxon>
        <taxon>Hypocreales incertae sedis</taxon>
        <taxon>Trichothecium</taxon>
    </lineage>
</organism>
<proteinExistence type="predicted"/>
<comment type="caution">
    <text evidence="1">The sequence shown here is derived from an EMBL/GenBank/DDBJ whole genome shotgun (WGS) entry which is preliminary data.</text>
</comment>
<name>A0ACC0URE8_9HYPO</name>
<dbReference type="EMBL" id="CM047948">
    <property type="protein sequence ID" value="KAI9896690.1"/>
    <property type="molecule type" value="Genomic_DNA"/>
</dbReference>
<gene>
    <name evidence="1" type="ORF">N3K66_008862</name>
</gene>
<evidence type="ECO:0000313" key="2">
    <source>
        <dbReference type="Proteomes" id="UP001163324"/>
    </source>
</evidence>
<sequence>MSSLSYYAYEGAGEWARDNLGYSQAVRIGDRIECSGQGGWNAKSTDFQFSSDVNEQIDQAFRNVDVALKDAGGKGLEQVFRVNSYHTEITPEITARMSENFKKWMPNHKPIWTQIGVKMLGVPEMTVEIEVVAYVP</sequence>
<protein>
    <submittedName>
        <fullName evidence="1">Uncharacterized protein</fullName>
    </submittedName>
</protein>
<evidence type="ECO:0000313" key="1">
    <source>
        <dbReference type="EMBL" id="KAI9896690.1"/>
    </source>
</evidence>